<feature type="domain" description="SET" evidence="1">
    <location>
        <begin position="28"/>
        <end position="129"/>
    </location>
</feature>
<dbReference type="PANTHER" id="PTHR12197">
    <property type="entry name" value="HISTONE-LYSINE N-METHYLTRANSFERASE SMYD"/>
    <property type="match status" value="1"/>
</dbReference>
<evidence type="ECO:0000313" key="3">
    <source>
        <dbReference type="Proteomes" id="UP000601435"/>
    </source>
</evidence>
<dbReference type="Gene3D" id="2.170.270.10">
    <property type="entry name" value="SET domain"/>
    <property type="match status" value="1"/>
</dbReference>
<protein>
    <recommendedName>
        <fullName evidence="1">SET domain-containing protein</fullName>
    </recommendedName>
</protein>
<sequence>YWAAMCSLPPKDLPPTSKLKPVTEDTHKKLLLLYSPETSEASEAMRLLVEEFPSELRCRPLDLERLMQVWILNCFEHTDEPLGYATYFMSSFMSHSCRPNSLWHYDGDDFILRARERIQAGDEITVSYLSE</sequence>
<dbReference type="PROSITE" id="PS50280">
    <property type="entry name" value="SET"/>
    <property type="match status" value="1"/>
</dbReference>
<gene>
    <name evidence="2" type="ORF">SNEC2469_LOCUS33514</name>
</gene>
<dbReference type="InterPro" id="IPR001214">
    <property type="entry name" value="SET_dom"/>
</dbReference>
<dbReference type="Proteomes" id="UP000601435">
    <property type="component" value="Unassembled WGS sequence"/>
</dbReference>
<feature type="non-terminal residue" evidence="2">
    <location>
        <position position="1"/>
    </location>
</feature>
<dbReference type="EMBL" id="CAJNJA010088774">
    <property type="protein sequence ID" value="CAE7939431.1"/>
    <property type="molecule type" value="Genomic_DNA"/>
</dbReference>
<dbReference type="CDD" id="cd20071">
    <property type="entry name" value="SET_SMYD"/>
    <property type="match status" value="1"/>
</dbReference>
<comment type="caution">
    <text evidence="2">The sequence shown here is derived from an EMBL/GenBank/DDBJ whole genome shotgun (WGS) entry which is preliminary data.</text>
</comment>
<organism evidence="2 3">
    <name type="scientific">Symbiodinium necroappetens</name>
    <dbReference type="NCBI Taxonomy" id="1628268"/>
    <lineage>
        <taxon>Eukaryota</taxon>
        <taxon>Sar</taxon>
        <taxon>Alveolata</taxon>
        <taxon>Dinophyceae</taxon>
        <taxon>Suessiales</taxon>
        <taxon>Symbiodiniaceae</taxon>
        <taxon>Symbiodinium</taxon>
    </lineage>
</organism>
<accession>A0A813C4R3</accession>
<dbReference type="InterPro" id="IPR046341">
    <property type="entry name" value="SET_dom_sf"/>
</dbReference>
<dbReference type="SUPFAM" id="SSF82199">
    <property type="entry name" value="SET domain"/>
    <property type="match status" value="1"/>
</dbReference>
<evidence type="ECO:0000259" key="1">
    <source>
        <dbReference type="PROSITE" id="PS50280"/>
    </source>
</evidence>
<proteinExistence type="predicted"/>
<dbReference type="InterPro" id="IPR050869">
    <property type="entry name" value="H3K4_H4K5_MeTrfase"/>
</dbReference>
<dbReference type="OrthoDB" id="412163at2759"/>
<dbReference type="AlphaFoldDB" id="A0A813C4R3"/>
<keyword evidence="3" id="KW-1185">Reference proteome</keyword>
<feature type="non-terminal residue" evidence="2">
    <location>
        <position position="131"/>
    </location>
</feature>
<reference evidence="2" key="1">
    <citation type="submission" date="2021-02" db="EMBL/GenBank/DDBJ databases">
        <authorList>
            <person name="Dougan E. K."/>
            <person name="Rhodes N."/>
            <person name="Thang M."/>
            <person name="Chan C."/>
        </authorList>
    </citation>
    <scope>NUCLEOTIDE SEQUENCE</scope>
</reference>
<name>A0A813C4R3_9DINO</name>
<evidence type="ECO:0000313" key="2">
    <source>
        <dbReference type="EMBL" id="CAE7939431.1"/>
    </source>
</evidence>
<dbReference type="Pfam" id="PF00856">
    <property type="entry name" value="SET"/>
    <property type="match status" value="1"/>
</dbReference>